<sequence>MMMMMMSGRSAIGHISHPIGNDGVDPSKYHFVLVHGFGGGAWGWYKVRTLLEASGFKVTCLDLKASGINLSPLESVHSFDDYTQPLTHFFEHYSPTHSHEKVILVGHSAGGLNVTDATYKFANKIDVAVYVAATMLKHGFATEQDIIDGMPEKLRPGSRPEPDAHNNSNQKMKTRIPPEDVVLGSMLHRPGPLKAILGAKFEGSDQAECVPRIYIRTLQDEALKPEQQEAMIRRWPPARVFALDTDHNPTVSAPFLLAGLLAKATHECFA</sequence>
<feature type="compositionally biased region" description="Basic and acidic residues" evidence="1">
    <location>
        <begin position="151"/>
        <end position="164"/>
    </location>
</feature>
<evidence type="ECO:0000313" key="3">
    <source>
        <dbReference type="EMBL" id="KAJ8439815.1"/>
    </source>
</evidence>
<dbReference type="Gene3D" id="3.40.50.1820">
    <property type="entry name" value="alpha/beta hydrolase"/>
    <property type="match status" value="1"/>
</dbReference>
<dbReference type="InterPro" id="IPR000073">
    <property type="entry name" value="AB_hydrolase_1"/>
</dbReference>
<reference evidence="3" key="1">
    <citation type="submission" date="2022-04" db="EMBL/GenBank/DDBJ databases">
        <title>Carnegiea gigantea Genome sequencing and assembly v2.</title>
        <authorList>
            <person name="Copetti D."/>
            <person name="Sanderson M.J."/>
            <person name="Burquez A."/>
            <person name="Wojciechowski M.F."/>
        </authorList>
    </citation>
    <scope>NUCLEOTIDE SEQUENCE</scope>
    <source>
        <strain evidence="3">SGP5-SGP5p</strain>
        <tissue evidence="3">Aerial part</tissue>
    </source>
</reference>
<name>A0A9Q1QGP8_9CARY</name>
<proteinExistence type="predicted"/>
<accession>A0A9Q1QGP8</accession>
<feature type="region of interest" description="Disordered" evidence="1">
    <location>
        <begin position="151"/>
        <end position="173"/>
    </location>
</feature>
<dbReference type="SUPFAM" id="SSF53474">
    <property type="entry name" value="alpha/beta-Hydrolases"/>
    <property type="match status" value="1"/>
</dbReference>
<dbReference type="PANTHER" id="PTHR10992">
    <property type="entry name" value="METHYLESTERASE FAMILY MEMBER"/>
    <property type="match status" value="1"/>
</dbReference>
<evidence type="ECO:0000259" key="2">
    <source>
        <dbReference type="Pfam" id="PF12697"/>
    </source>
</evidence>
<dbReference type="Pfam" id="PF12697">
    <property type="entry name" value="Abhydrolase_6"/>
    <property type="match status" value="1"/>
</dbReference>
<dbReference type="GO" id="GO:0080031">
    <property type="term" value="F:methyl salicylate esterase activity"/>
    <property type="evidence" value="ECO:0007669"/>
    <property type="project" value="TreeGrafter"/>
</dbReference>
<comment type="caution">
    <text evidence="3">The sequence shown here is derived from an EMBL/GenBank/DDBJ whole genome shotgun (WGS) entry which is preliminary data.</text>
</comment>
<evidence type="ECO:0000313" key="4">
    <source>
        <dbReference type="Proteomes" id="UP001153076"/>
    </source>
</evidence>
<dbReference type="GO" id="GO:0009696">
    <property type="term" value="P:salicylic acid metabolic process"/>
    <property type="evidence" value="ECO:0007669"/>
    <property type="project" value="TreeGrafter"/>
</dbReference>
<gene>
    <name evidence="3" type="ORF">Cgig2_029075</name>
</gene>
<dbReference type="Proteomes" id="UP001153076">
    <property type="component" value="Unassembled WGS sequence"/>
</dbReference>
<evidence type="ECO:0000256" key="1">
    <source>
        <dbReference type="SAM" id="MobiDB-lite"/>
    </source>
</evidence>
<dbReference type="InterPro" id="IPR029058">
    <property type="entry name" value="AB_hydrolase_fold"/>
</dbReference>
<dbReference type="GO" id="GO:0080032">
    <property type="term" value="F:methyl jasmonate esterase activity"/>
    <property type="evidence" value="ECO:0007669"/>
    <property type="project" value="TreeGrafter"/>
</dbReference>
<dbReference type="EMBL" id="JAKOGI010000207">
    <property type="protein sequence ID" value="KAJ8439815.1"/>
    <property type="molecule type" value="Genomic_DNA"/>
</dbReference>
<feature type="domain" description="AB hydrolase-1" evidence="2">
    <location>
        <begin position="31"/>
        <end position="254"/>
    </location>
</feature>
<dbReference type="OrthoDB" id="1263307at2759"/>
<dbReference type="AlphaFoldDB" id="A0A9Q1QGP8"/>
<keyword evidence="4" id="KW-1185">Reference proteome</keyword>
<dbReference type="InterPro" id="IPR045889">
    <property type="entry name" value="MES/HNL"/>
</dbReference>
<dbReference type="PANTHER" id="PTHR10992:SF1010">
    <property type="entry name" value="METHYLESTERASE 17-LIKE"/>
    <property type="match status" value="1"/>
</dbReference>
<dbReference type="GO" id="GO:0009694">
    <property type="term" value="P:jasmonic acid metabolic process"/>
    <property type="evidence" value="ECO:0007669"/>
    <property type="project" value="TreeGrafter"/>
</dbReference>
<organism evidence="3 4">
    <name type="scientific">Carnegiea gigantea</name>
    <dbReference type="NCBI Taxonomy" id="171969"/>
    <lineage>
        <taxon>Eukaryota</taxon>
        <taxon>Viridiplantae</taxon>
        <taxon>Streptophyta</taxon>
        <taxon>Embryophyta</taxon>
        <taxon>Tracheophyta</taxon>
        <taxon>Spermatophyta</taxon>
        <taxon>Magnoliopsida</taxon>
        <taxon>eudicotyledons</taxon>
        <taxon>Gunneridae</taxon>
        <taxon>Pentapetalae</taxon>
        <taxon>Caryophyllales</taxon>
        <taxon>Cactineae</taxon>
        <taxon>Cactaceae</taxon>
        <taxon>Cactoideae</taxon>
        <taxon>Echinocereeae</taxon>
        <taxon>Carnegiea</taxon>
    </lineage>
</organism>
<protein>
    <recommendedName>
        <fullName evidence="2">AB hydrolase-1 domain-containing protein</fullName>
    </recommendedName>
</protein>
<dbReference type="GO" id="GO:0080030">
    <property type="term" value="F:methyl indole-3-acetate esterase activity"/>
    <property type="evidence" value="ECO:0007669"/>
    <property type="project" value="TreeGrafter"/>
</dbReference>